<dbReference type="Gene3D" id="3.40.50.300">
    <property type="entry name" value="P-loop containing nucleotide triphosphate hydrolases"/>
    <property type="match status" value="2"/>
</dbReference>
<comment type="catalytic activity">
    <reaction evidence="2">
        <text>Couples ATP hydrolysis with the unwinding of duplex DNA by translocating in the 3'-5' direction.</text>
        <dbReference type="EC" id="5.6.2.4"/>
    </reaction>
</comment>
<dbReference type="PANTHER" id="PTHR42957:SF1">
    <property type="entry name" value="HELICASE MJ1565-RELATED"/>
    <property type="match status" value="1"/>
</dbReference>
<dbReference type="GO" id="GO:0043138">
    <property type="term" value="F:3'-5' DNA helicase activity"/>
    <property type="evidence" value="ECO:0007669"/>
    <property type="project" value="UniProtKB-EC"/>
</dbReference>
<dbReference type="InParanoid" id="G0EDA5"/>
<evidence type="ECO:0000259" key="6">
    <source>
        <dbReference type="PROSITE" id="PS50966"/>
    </source>
</evidence>
<comment type="catalytic activity">
    <reaction evidence="4">
        <text>ATP + H2O = ADP + phosphate + H(+)</text>
        <dbReference type="Rhea" id="RHEA:13065"/>
        <dbReference type="ChEBI" id="CHEBI:15377"/>
        <dbReference type="ChEBI" id="CHEBI:15378"/>
        <dbReference type="ChEBI" id="CHEBI:30616"/>
        <dbReference type="ChEBI" id="CHEBI:43474"/>
        <dbReference type="ChEBI" id="CHEBI:456216"/>
        <dbReference type="EC" id="5.6.2.4"/>
    </reaction>
</comment>
<gene>
    <name evidence="7" type="ordered locus">Pyrfu_1930</name>
</gene>
<comment type="similarity">
    <text evidence="1">Belongs to the HerA family.</text>
</comment>
<dbReference type="InterPro" id="IPR008571">
    <property type="entry name" value="HerA-like"/>
</dbReference>
<proteinExistence type="inferred from homology"/>
<evidence type="ECO:0000313" key="7">
    <source>
        <dbReference type="EMBL" id="AEM39783.1"/>
    </source>
</evidence>
<dbReference type="AlphaFoldDB" id="G0EDA5"/>
<dbReference type="OrthoDB" id="107033at2157"/>
<comment type="catalytic activity">
    <reaction evidence="3">
        <text>ATP + H2O = ADP + phosphate + H(+)</text>
        <dbReference type="Rhea" id="RHEA:13065"/>
        <dbReference type="ChEBI" id="CHEBI:15377"/>
        <dbReference type="ChEBI" id="CHEBI:15378"/>
        <dbReference type="ChEBI" id="CHEBI:30616"/>
        <dbReference type="ChEBI" id="CHEBI:43474"/>
        <dbReference type="ChEBI" id="CHEBI:456216"/>
        <dbReference type="EC" id="5.6.2.3"/>
    </reaction>
</comment>
<accession>G0EDA5</accession>
<keyword evidence="5" id="KW-0479">Metal-binding</keyword>
<dbReference type="EMBL" id="CP002838">
    <property type="protein sequence ID" value="AEM39783.1"/>
    <property type="molecule type" value="Genomic_DNA"/>
</dbReference>
<dbReference type="Proteomes" id="UP000001037">
    <property type="component" value="Chromosome"/>
</dbReference>
<keyword evidence="5" id="KW-0863">Zinc-finger</keyword>
<protein>
    <submittedName>
        <fullName evidence="7">HerA-ATP synthase with barrel domain</fullName>
    </submittedName>
</protein>
<keyword evidence="5" id="KW-0862">Zinc</keyword>
<evidence type="ECO:0000256" key="4">
    <source>
        <dbReference type="ARBA" id="ARBA00048988"/>
    </source>
</evidence>
<dbReference type="SUPFAM" id="SSF52540">
    <property type="entry name" value="P-loop containing nucleoside triphosphate hydrolases"/>
    <property type="match status" value="1"/>
</dbReference>
<dbReference type="GO" id="GO:0008270">
    <property type="term" value="F:zinc ion binding"/>
    <property type="evidence" value="ECO:0007669"/>
    <property type="project" value="UniProtKB-KW"/>
</dbReference>
<evidence type="ECO:0000256" key="3">
    <source>
        <dbReference type="ARBA" id="ARBA00048954"/>
    </source>
</evidence>
<dbReference type="PROSITE" id="PS50966">
    <property type="entry name" value="ZF_SWIM"/>
    <property type="match status" value="1"/>
</dbReference>
<sequence length="712" mass="79052">MSDLGQPIGRITGVAKPDYFIFTFDPSRPVKLYDYVVVEMREEPPGSDEPVTVKVVAQVYSIERASLGLSPDHPWPVVREYTLPLDLDTPRAAAKILGYRWQGRILRPRSAPPVGSWVYRAPDKLLEEFYAVEEPRRLHIGYLISRPSVPAYLDIEGLKRHLAIIAATGAGKTWTSVVLIEELLRKNATLIVLDPHGEYVAMQRSACRKAREFCGRIRVVKGHKDQEGDTLYRVDVLDLDGSELANLAGVPSNASRIRNVIIQAKTLSEILAKHVDKRLGGLPWIKEVISLTLRALSDTKTRSGGTEYKYNLFATNFTNELLREIRDTMRLPREAVDRLRQELTRDSTFNQALQQLFSTLARSPEPALAALRYISMLEDIGIYSTSTVPLEELLMPGVVTVVNLAGLPLPVQDHIASSIMRRVFEARMRAVRGLPGEQYRYPVLIIVEEAHRFIPSQGNTRTLPVAVMIASEGRKFGAFMAVITQRPSRIDPDVLSQAQSQIILRIVNPRDQQAVRDASEQLSQELFENLPGLNPGEAIIVGPVAPISMMVRVRERVLDYAGTDISLVEAWGRSVSEASVIRRIEERLAEKLSDLMGYPVEPDRVLDALSGLLGVDIPRNVYMRGLKLVASSRVRVYRFDPRDVKVYGQAAGFDVEVGLGGGVRKCDCGADSTEREDAICPHMVAVVVQAIVDGMVVSVVPSAGDTSIIDEL</sequence>
<dbReference type="InterPro" id="IPR007527">
    <property type="entry name" value="Znf_SWIM"/>
</dbReference>
<evidence type="ECO:0000256" key="5">
    <source>
        <dbReference type="PROSITE-ProRule" id="PRU00325"/>
    </source>
</evidence>
<evidence type="ECO:0000256" key="2">
    <source>
        <dbReference type="ARBA" id="ARBA00034617"/>
    </source>
</evidence>
<dbReference type="PANTHER" id="PTHR42957">
    <property type="entry name" value="HELICASE MJ1565-RELATED"/>
    <property type="match status" value="1"/>
</dbReference>
<dbReference type="Pfam" id="PF01935">
    <property type="entry name" value="DUF87"/>
    <property type="match status" value="1"/>
</dbReference>
<dbReference type="STRING" id="694429.Pyrfu_1930"/>
<dbReference type="InterPro" id="IPR002789">
    <property type="entry name" value="HerA_central"/>
</dbReference>
<feature type="domain" description="SWIM-type" evidence="6">
    <location>
        <begin position="653"/>
        <end position="691"/>
    </location>
</feature>
<evidence type="ECO:0000256" key="1">
    <source>
        <dbReference type="ARBA" id="ARBA00007816"/>
    </source>
</evidence>
<dbReference type="KEGG" id="pfm:Pyrfu_1930"/>
<dbReference type="InterPro" id="IPR027417">
    <property type="entry name" value="P-loop_NTPase"/>
</dbReference>
<organism evidence="7 8">
    <name type="scientific">Pyrolobus fumarii (strain DSM 11204 / 1A)</name>
    <dbReference type="NCBI Taxonomy" id="694429"/>
    <lineage>
        <taxon>Archaea</taxon>
        <taxon>Thermoproteota</taxon>
        <taxon>Thermoprotei</taxon>
        <taxon>Desulfurococcales</taxon>
        <taxon>Pyrodictiaceae</taxon>
        <taxon>Pyrolobus</taxon>
    </lineage>
</organism>
<name>G0EDA5_PYRF1</name>
<keyword evidence="8" id="KW-1185">Reference proteome</keyword>
<dbReference type="RefSeq" id="WP_014027460.1">
    <property type="nucleotide sequence ID" value="NC_015931.1"/>
</dbReference>
<dbReference type="eggNOG" id="arCOG00280">
    <property type="taxonomic scope" value="Archaea"/>
</dbReference>
<dbReference type="GeneID" id="11138270"/>
<dbReference type="GO" id="GO:0043139">
    <property type="term" value="F:5'-3' DNA helicase activity"/>
    <property type="evidence" value="ECO:0007669"/>
    <property type="project" value="UniProtKB-EC"/>
</dbReference>
<evidence type="ECO:0000313" key="8">
    <source>
        <dbReference type="Proteomes" id="UP000001037"/>
    </source>
</evidence>
<reference evidence="7 8" key="1">
    <citation type="journal article" date="2011" name="Stand. Genomic Sci.">
        <title>Complete genome sequence of the hyperthermophilic chemolithoautotroph Pyrolobus fumarii type strain (1A).</title>
        <authorList>
            <person name="Anderson I."/>
            <person name="Goker M."/>
            <person name="Nolan M."/>
            <person name="Lucas S."/>
            <person name="Hammon N."/>
            <person name="Deshpande S."/>
            <person name="Cheng J.F."/>
            <person name="Tapia R."/>
            <person name="Han C."/>
            <person name="Goodwin L."/>
            <person name="Pitluck S."/>
            <person name="Huntemann M."/>
            <person name="Liolios K."/>
            <person name="Ivanova N."/>
            <person name="Pagani I."/>
            <person name="Mavromatis K."/>
            <person name="Ovchinikova G."/>
            <person name="Pati A."/>
            <person name="Chen A."/>
            <person name="Palaniappan K."/>
            <person name="Land M."/>
            <person name="Hauser L."/>
            <person name="Brambilla E.M."/>
            <person name="Huber H."/>
            <person name="Yasawong M."/>
            <person name="Rohde M."/>
            <person name="Spring S."/>
            <person name="Abt B."/>
            <person name="Sikorski J."/>
            <person name="Wirth R."/>
            <person name="Detter J.C."/>
            <person name="Woyke T."/>
            <person name="Bristow J."/>
            <person name="Eisen J.A."/>
            <person name="Markowitz V."/>
            <person name="Hugenholtz P."/>
            <person name="Kyrpides N.C."/>
            <person name="Klenk H.P."/>
            <person name="Lapidus A."/>
        </authorList>
    </citation>
    <scope>NUCLEOTIDE SEQUENCE [LARGE SCALE GENOMIC DNA]</scope>
    <source>
        <strain evidence="8">DSM 11204 / 1A</strain>
    </source>
</reference>
<dbReference type="HOGENOM" id="CLU_023842_2_0_2"/>